<keyword evidence="4 6" id="KW-0472">Membrane</keyword>
<dbReference type="Pfam" id="PF06271">
    <property type="entry name" value="RDD"/>
    <property type="match status" value="1"/>
</dbReference>
<feature type="transmembrane region" description="Helical" evidence="6">
    <location>
        <begin position="66"/>
        <end position="86"/>
    </location>
</feature>
<proteinExistence type="predicted"/>
<keyword evidence="2 6" id="KW-0812">Transmembrane</keyword>
<dbReference type="GO" id="GO:0016020">
    <property type="term" value="C:membrane"/>
    <property type="evidence" value="ECO:0007669"/>
    <property type="project" value="UniProtKB-SubCell"/>
</dbReference>
<accession>A0A6P2CCR3</accession>
<dbReference type="EMBL" id="QRCM01000001">
    <property type="protein sequence ID" value="TXG90122.1"/>
    <property type="molecule type" value="Genomic_DNA"/>
</dbReference>
<comment type="caution">
    <text evidence="8">The sequence shown here is derived from an EMBL/GenBank/DDBJ whole genome shotgun (WGS) entry which is preliminary data.</text>
</comment>
<comment type="subcellular location">
    <subcellularLocation>
        <location evidence="1">Membrane</location>
        <topology evidence="1">Multi-pass membrane protein</topology>
    </subcellularLocation>
</comment>
<evidence type="ECO:0000259" key="7">
    <source>
        <dbReference type="Pfam" id="PF06271"/>
    </source>
</evidence>
<feature type="transmembrane region" description="Helical" evidence="6">
    <location>
        <begin position="37"/>
        <end position="60"/>
    </location>
</feature>
<dbReference type="AlphaFoldDB" id="A0A6P2CCR3"/>
<sequence>MTVHRNEGAPPDEATPQPHGSYGDDRYPSPRAMRRRLAFLVDWLLHIGVFFGLLIGLLPAHLATKTLFGIALLAWIAVSFLHRVVVQSIWRTTLGKRLFDLEMVRPDDGGRPDFKFLATWWGIGLVAAITSFSGPKPIVGEVMRRYPRFPCAVRTRDIKSRARALGLDG</sequence>
<protein>
    <submittedName>
        <fullName evidence="8">RDD family protein</fullName>
    </submittedName>
</protein>
<evidence type="ECO:0000256" key="5">
    <source>
        <dbReference type="SAM" id="MobiDB-lite"/>
    </source>
</evidence>
<evidence type="ECO:0000313" key="8">
    <source>
        <dbReference type="EMBL" id="TXG90122.1"/>
    </source>
</evidence>
<keyword evidence="3 6" id="KW-1133">Transmembrane helix</keyword>
<evidence type="ECO:0000256" key="3">
    <source>
        <dbReference type="ARBA" id="ARBA00022989"/>
    </source>
</evidence>
<evidence type="ECO:0000256" key="4">
    <source>
        <dbReference type="ARBA" id="ARBA00023136"/>
    </source>
</evidence>
<name>A0A6P2CCR3_9NOCA</name>
<reference evidence="8 9" key="1">
    <citation type="submission" date="2018-07" db="EMBL/GenBank/DDBJ databases">
        <title>Genome sequence of Rhodococcus rhodnii ATCC 35071 from Rhodnius prolixus.</title>
        <authorList>
            <person name="Patel V."/>
            <person name="Vogel K.J."/>
        </authorList>
    </citation>
    <scope>NUCLEOTIDE SEQUENCE [LARGE SCALE GENOMIC DNA]</scope>
    <source>
        <strain evidence="8 9">ATCC 35071</strain>
    </source>
</reference>
<evidence type="ECO:0000256" key="1">
    <source>
        <dbReference type="ARBA" id="ARBA00004141"/>
    </source>
</evidence>
<dbReference type="InterPro" id="IPR010432">
    <property type="entry name" value="RDD"/>
</dbReference>
<dbReference type="Proteomes" id="UP000471120">
    <property type="component" value="Unassembled WGS sequence"/>
</dbReference>
<gene>
    <name evidence="8" type="ORF">DW322_07690</name>
</gene>
<feature type="region of interest" description="Disordered" evidence="5">
    <location>
        <begin position="1"/>
        <end position="25"/>
    </location>
</feature>
<evidence type="ECO:0000313" key="9">
    <source>
        <dbReference type="Proteomes" id="UP000471120"/>
    </source>
</evidence>
<organism evidence="8 9">
    <name type="scientific">Rhodococcus rhodnii</name>
    <dbReference type="NCBI Taxonomy" id="38312"/>
    <lineage>
        <taxon>Bacteria</taxon>
        <taxon>Bacillati</taxon>
        <taxon>Actinomycetota</taxon>
        <taxon>Actinomycetes</taxon>
        <taxon>Mycobacteriales</taxon>
        <taxon>Nocardiaceae</taxon>
        <taxon>Rhodococcus</taxon>
    </lineage>
</organism>
<evidence type="ECO:0000256" key="2">
    <source>
        <dbReference type="ARBA" id="ARBA00022692"/>
    </source>
</evidence>
<evidence type="ECO:0000256" key="6">
    <source>
        <dbReference type="SAM" id="Phobius"/>
    </source>
</evidence>
<dbReference type="RefSeq" id="WP_071990747.1">
    <property type="nucleotide sequence ID" value="NZ_QRCM01000001.1"/>
</dbReference>
<feature type="domain" description="RDD" evidence="7">
    <location>
        <begin position="30"/>
        <end position="122"/>
    </location>
</feature>